<reference evidence="1" key="2">
    <citation type="journal article" date="2014" name="ISME J.">
        <title>Microbial stratification in low pH oxic and suboxic macroscopic growths along an acid mine drainage.</title>
        <authorList>
            <person name="Mendez-Garcia C."/>
            <person name="Mesa V."/>
            <person name="Sprenger R.R."/>
            <person name="Richter M."/>
            <person name="Diez M.S."/>
            <person name="Solano J."/>
            <person name="Bargiela R."/>
            <person name="Golyshina O.V."/>
            <person name="Manteca A."/>
            <person name="Ramos J.L."/>
            <person name="Gallego J.R."/>
            <person name="Llorente I."/>
            <person name="Martins Dos Santos V.A."/>
            <person name="Jensen O.N."/>
            <person name="Pelaez A.I."/>
            <person name="Sanchez J."/>
            <person name="Ferrer M."/>
        </authorList>
    </citation>
    <scope>NUCLEOTIDE SEQUENCE</scope>
</reference>
<dbReference type="InterPro" id="IPR041164">
    <property type="entry name" value="LDcluster4"/>
</dbReference>
<protein>
    <submittedName>
        <fullName evidence="1">Rossmann fold nucleotide-binding protein</fullName>
    </submittedName>
</protein>
<dbReference type="EMBL" id="AUZZ01006904">
    <property type="protein sequence ID" value="EQD44552.1"/>
    <property type="molecule type" value="Genomic_DNA"/>
</dbReference>
<name>T0ZJD8_9ZZZZ</name>
<comment type="caution">
    <text evidence="1">The sequence shown here is derived from an EMBL/GenBank/DDBJ whole genome shotgun (WGS) entry which is preliminary data.</text>
</comment>
<evidence type="ECO:0000313" key="1">
    <source>
        <dbReference type="EMBL" id="EQD44552.1"/>
    </source>
</evidence>
<reference evidence="1" key="1">
    <citation type="submission" date="2013-08" db="EMBL/GenBank/DDBJ databases">
        <authorList>
            <person name="Mendez C."/>
            <person name="Richter M."/>
            <person name="Ferrer M."/>
            <person name="Sanchez J."/>
        </authorList>
    </citation>
    <scope>NUCLEOTIDE SEQUENCE</scope>
</reference>
<sequence length="95" mass="10372">TIKIPTGIGFARNFLVIRGGEVVIAIDGASGTMSEMYFALSSGRTVLALGDVIYNNAGHQNGHFIRCTDPEDAVRQAKEYAAKFRKNFVSEVDFE</sequence>
<dbReference type="Gene3D" id="3.40.50.450">
    <property type="match status" value="1"/>
</dbReference>
<gene>
    <name evidence="1" type="ORF">B2A_09562</name>
</gene>
<feature type="non-terminal residue" evidence="1">
    <location>
        <position position="1"/>
    </location>
</feature>
<dbReference type="SUPFAM" id="SSF102405">
    <property type="entry name" value="MCP/YpsA-like"/>
    <property type="match status" value="1"/>
</dbReference>
<dbReference type="Pfam" id="PF18306">
    <property type="entry name" value="LDcluster4"/>
    <property type="match status" value="1"/>
</dbReference>
<organism evidence="1">
    <name type="scientific">mine drainage metagenome</name>
    <dbReference type="NCBI Taxonomy" id="410659"/>
    <lineage>
        <taxon>unclassified sequences</taxon>
        <taxon>metagenomes</taxon>
        <taxon>ecological metagenomes</taxon>
    </lineage>
</organism>
<proteinExistence type="predicted"/>
<dbReference type="AlphaFoldDB" id="T0ZJD8"/>
<accession>T0ZJD8</accession>